<reference evidence="2" key="1">
    <citation type="submission" date="2019-08" db="EMBL/GenBank/DDBJ databases">
        <title>The improved chromosome-level genome for the pearl oyster Pinctada fucata martensii using PacBio sequencing and Hi-C.</title>
        <authorList>
            <person name="Zheng Z."/>
        </authorList>
    </citation>
    <scope>NUCLEOTIDE SEQUENCE</scope>
    <source>
        <strain evidence="2">ZZ-2019</strain>
        <tissue evidence="2">Adductor muscle</tissue>
    </source>
</reference>
<dbReference type="Pfam" id="PF01926">
    <property type="entry name" value="MMR_HSR1"/>
    <property type="match status" value="1"/>
</dbReference>
<sequence length="783" mass="90236">MWTSVRFLKYSRNFIIRQINKRVICRLSKANYASTSSVYPFDDENVIDTPISVQSGNENQNRQRNKKFTSISEFEKKVNQLSWDTDALVEKSKQEAEISVVEQYFLNKNQNSEIEDGKIVADSKTIGEYKFLFGTPDPDHAILEKIPCGGCGSTLHCYDPGLPGYMPSEKYKSSTRQELKDLTCSRCTLMEKYKVMLEVKASDKEFYNIIARIRKEMALILVVLDLTDIENSIIKNLFHYIGIKRPIYIIGNKVDMMPNDGGTFLKNIYNRVRRTCEKNGLNPAGNNIRHIALVSGKTGYGIEDLITKLMVEWKNQGNVYMIGNTNCGKSTLFNAMLQSDYCKSSVREVIQNATVSLWPGTTINLLKFPILNASAVKLHKRQQRLKTARNEWKEEMKLNKSREKGKDTLKEAIKMATLTGHIGITDFWDKEKKRHQQEYKGHDLAGFSHNGGDLEGHHGIQYIQKERQKIDFDEKTFANPKFLFDTPGVIDSRQIINILTQEELMKILNKDLIIPRVFLLKRGYVMFVTGLARVDCVNGSQDVFVVFYGKSDLPIHILPEYEADDFYQQHFGTAKLGVPLGDNDRLMKIPSLVAREFYIRSSVRDIAFADIQLSSLGKKICYCVKDISVDKTHWQTSDLKDIISLVLVLFENEYAQDGWVDRNVQGGWMDGNENVHDEWVDENVQDGWMDENENVQDGWMKMYSMDGWMEYIYRMDGWMEYTMYIQDGWVDENVQDGRVDENVQDGWVDENVQDGRVEENVQDGWVDENVQDGWNIYTGWMGG</sequence>
<dbReference type="Proteomes" id="UP001186944">
    <property type="component" value="Unassembled WGS sequence"/>
</dbReference>
<dbReference type="SUPFAM" id="SSF52540">
    <property type="entry name" value="P-loop containing nucleoside triphosphate hydrolases"/>
    <property type="match status" value="1"/>
</dbReference>
<gene>
    <name evidence="2" type="ORF">FSP39_011433</name>
</gene>
<evidence type="ECO:0000313" key="3">
    <source>
        <dbReference type="Proteomes" id="UP001186944"/>
    </source>
</evidence>
<protein>
    <recommendedName>
        <fullName evidence="1">G domain-containing protein</fullName>
    </recommendedName>
</protein>
<name>A0AA88Y3G4_PINIB</name>
<feature type="domain" description="G" evidence="1">
    <location>
        <begin position="319"/>
        <end position="369"/>
    </location>
</feature>
<evidence type="ECO:0000313" key="2">
    <source>
        <dbReference type="EMBL" id="KAK3095202.1"/>
    </source>
</evidence>
<accession>A0AA88Y3G4</accession>
<dbReference type="PANTHER" id="PTHR46406">
    <property type="entry name" value="NITRIC OXIDE-ASSOCIATED PROTEIN 1"/>
    <property type="match status" value="1"/>
</dbReference>
<dbReference type="EMBL" id="VSWD01000008">
    <property type="protein sequence ID" value="KAK3095202.1"/>
    <property type="molecule type" value="Genomic_DNA"/>
</dbReference>
<dbReference type="Gene3D" id="3.40.50.300">
    <property type="entry name" value="P-loop containing nucleotide triphosphate hydrolases"/>
    <property type="match status" value="1"/>
</dbReference>
<proteinExistence type="predicted"/>
<dbReference type="AlphaFoldDB" id="A0AA88Y3G4"/>
<comment type="caution">
    <text evidence="2">The sequence shown here is derived from an EMBL/GenBank/DDBJ whole genome shotgun (WGS) entry which is preliminary data.</text>
</comment>
<dbReference type="InterPro" id="IPR027417">
    <property type="entry name" value="P-loop_NTPase"/>
</dbReference>
<dbReference type="InterPro" id="IPR006073">
    <property type="entry name" value="GTP-bd"/>
</dbReference>
<keyword evidence="3" id="KW-1185">Reference proteome</keyword>
<organism evidence="2 3">
    <name type="scientific">Pinctada imbricata</name>
    <name type="common">Atlantic pearl-oyster</name>
    <name type="synonym">Pinctada martensii</name>
    <dbReference type="NCBI Taxonomy" id="66713"/>
    <lineage>
        <taxon>Eukaryota</taxon>
        <taxon>Metazoa</taxon>
        <taxon>Spiralia</taxon>
        <taxon>Lophotrochozoa</taxon>
        <taxon>Mollusca</taxon>
        <taxon>Bivalvia</taxon>
        <taxon>Autobranchia</taxon>
        <taxon>Pteriomorphia</taxon>
        <taxon>Pterioida</taxon>
        <taxon>Pterioidea</taxon>
        <taxon>Pteriidae</taxon>
        <taxon>Pinctada</taxon>
    </lineage>
</organism>
<dbReference type="GO" id="GO:0005525">
    <property type="term" value="F:GTP binding"/>
    <property type="evidence" value="ECO:0007669"/>
    <property type="project" value="InterPro"/>
</dbReference>
<dbReference type="InterPro" id="IPR052807">
    <property type="entry name" value="Mito_transl_resp_regulator"/>
</dbReference>
<dbReference type="PANTHER" id="PTHR46406:SF1">
    <property type="entry name" value="NITRIC OXIDE-ASSOCIATED PROTEIN 1"/>
    <property type="match status" value="1"/>
</dbReference>
<dbReference type="CDD" id="cd01855">
    <property type="entry name" value="YqeH"/>
    <property type="match status" value="1"/>
</dbReference>
<evidence type="ECO:0000259" key="1">
    <source>
        <dbReference type="Pfam" id="PF01926"/>
    </source>
</evidence>